<evidence type="ECO:0000313" key="2">
    <source>
        <dbReference type="EMBL" id="ABZ05931.1"/>
    </source>
</evidence>
<dbReference type="EMBL" id="EU016561">
    <property type="protein sequence ID" value="ABZ05931.1"/>
    <property type="molecule type" value="Genomic_DNA"/>
</dbReference>
<feature type="domain" description="ABC-type glycine betaine transport system substrate-binding" evidence="1">
    <location>
        <begin position="44"/>
        <end position="333"/>
    </location>
</feature>
<gene>
    <name evidence="2" type="ORF">ALOHA_HF4000001B09ctg1g25</name>
</gene>
<proteinExistence type="predicted"/>
<dbReference type="InterPro" id="IPR007210">
    <property type="entry name" value="ABC_Gly_betaine_transp_sub-bd"/>
</dbReference>
<dbReference type="GO" id="GO:0022857">
    <property type="term" value="F:transmembrane transporter activity"/>
    <property type="evidence" value="ECO:0007669"/>
    <property type="project" value="InterPro"/>
</dbReference>
<reference evidence="2" key="1">
    <citation type="journal article" date="2008" name="ISME J.">
        <title>Genomic patterns of recombination, clonal divergence and environment in marine microbial populations.</title>
        <authorList>
            <person name="Konstantinidis K.T."/>
            <person name="Delong E.F."/>
        </authorList>
    </citation>
    <scope>NUCLEOTIDE SEQUENCE</scope>
</reference>
<accession>B3T022</accession>
<name>B3T022_9ZZZZ</name>
<organism evidence="2">
    <name type="scientific">uncultured marine microorganism HF4000_001B09</name>
    <dbReference type="NCBI Taxonomy" id="455502"/>
    <lineage>
        <taxon>unclassified sequences</taxon>
        <taxon>environmental samples</taxon>
    </lineage>
</organism>
<dbReference type="Pfam" id="PF04069">
    <property type="entry name" value="OpuAC"/>
    <property type="match status" value="1"/>
</dbReference>
<protein>
    <submittedName>
        <fullName evidence="2">Putative Substrate binding domain of ABC-type glycine betaine transport system</fullName>
    </submittedName>
</protein>
<dbReference type="AlphaFoldDB" id="B3T022"/>
<dbReference type="Gene3D" id="3.40.190.100">
    <property type="entry name" value="Glycine betaine-binding periplasmic protein, domain 2"/>
    <property type="match status" value="1"/>
</dbReference>
<dbReference type="SUPFAM" id="SSF53850">
    <property type="entry name" value="Periplasmic binding protein-like II"/>
    <property type="match status" value="1"/>
</dbReference>
<sequence>MFQSFAKKKCKGGVMNTFKKIILSAVIALGFTVFGGIANAACGKVVVASQNWASAELMAEVDKFILEKGYGCEVELIPGATMPTFTSMDEKGAPDMNPEQWANAVYIPLIKAVEEGRLVIANKAPITGLGEGWWLTPGSIEKHPELKGMTAVEILEHPEWFPYKEDSSKGAFVGCPAGWGCQLANAQLFRAFEMEKKGWVLVDPGSAAGLDGSISKAAESGNPWLGYYWNPTSIVGKYGLIQLDFGVPFAGRENWDKCITVAEQDCADPKPSAWTESEVNTIITTKFAKQGGKDIVKYIGDRTYPGLVMNGMLVYMADNQAGGSDAAIEFLSKHEDVWTKWVSSGVAKKVKAGL</sequence>
<evidence type="ECO:0000259" key="1">
    <source>
        <dbReference type="Pfam" id="PF04069"/>
    </source>
</evidence>